<dbReference type="EMBL" id="QGGL01000009">
    <property type="protein sequence ID" value="PWK12852.1"/>
    <property type="molecule type" value="Genomic_DNA"/>
</dbReference>
<dbReference type="AlphaFoldDB" id="A0A316DUV6"/>
<dbReference type="OrthoDB" id="9996510at2"/>
<dbReference type="RefSeq" id="WP_109689584.1">
    <property type="nucleotide sequence ID" value="NZ_QGGL01000009.1"/>
</dbReference>
<proteinExistence type="predicted"/>
<name>A0A316DUV6_9BACL</name>
<evidence type="ECO:0000313" key="1">
    <source>
        <dbReference type="EMBL" id="PWK12852.1"/>
    </source>
</evidence>
<protein>
    <submittedName>
        <fullName evidence="1">Uncharacterized protein</fullName>
    </submittedName>
</protein>
<gene>
    <name evidence="1" type="ORF">C7459_109214</name>
</gene>
<dbReference type="Proteomes" id="UP000245634">
    <property type="component" value="Unassembled WGS sequence"/>
</dbReference>
<reference evidence="1 2" key="1">
    <citation type="submission" date="2018-05" db="EMBL/GenBank/DDBJ databases">
        <title>Genomic Encyclopedia of Type Strains, Phase IV (KMG-IV): sequencing the most valuable type-strain genomes for metagenomic binning, comparative biology and taxonomic classification.</title>
        <authorList>
            <person name="Goeker M."/>
        </authorList>
    </citation>
    <scope>NUCLEOTIDE SEQUENCE [LARGE SCALE GENOMIC DNA]</scope>
    <source>
        <strain evidence="1 2">DSM 18773</strain>
    </source>
</reference>
<sequence length="65" mass="7498">MEEHTWFTLLRDTLSIAGNLAECVGLLFLFTQFRSTGKTPPAPVKKRVVRQRVPEKRRERIADVS</sequence>
<comment type="caution">
    <text evidence="1">The sequence shown here is derived from an EMBL/GenBank/DDBJ whole genome shotgun (WGS) entry which is preliminary data.</text>
</comment>
<evidence type="ECO:0000313" key="2">
    <source>
        <dbReference type="Proteomes" id="UP000245634"/>
    </source>
</evidence>
<accession>A0A316DUV6</accession>
<keyword evidence="2" id="KW-1185">Reference proteome</keyword>
<organism evidence="1 2">
    <name type="scientific">Tumebacillus permanentifrigoris</name>
    <dbReference type="NCBI Taxonomy" id="378543"/>
    <lineage>
        <taxon>Bacteria</taxon>
        <taxon>Bacillati</taxon>
        <taxon>Bacillota</taxon>
        <taxon>Bacilli</taxon>
        <taxon>Bacillales</taxon>
        <taxon>Alicyclobacillaceae</taxon>
        <taxon>Tumebacillus</taxon>
    </lineage>
</organism>